<organism evidence="3">
    <name type="scientific">Triticum aestivum</name>
    <name type="common">Wheat</name>
    <dbReference type="NCBI Taxonomy" id="4565"/>
    <lineage>
        <taxon>Eukaryota</taxon>
        <taxon>Viridiplantae</taxon>
        <taxon>Streptophyta</taxon>
        <taxon>Embryophyta</taxon>
        <taxon>Tracheophyta</taxon>
        <taxon>Spermatophyta</taxon>
        <taxon>Magnoliopsida</taxon>
        <taxon>Liliopsida</taxon>
        <taxon>Poales</taxon>
        <taxon>Poaceae</taxon>
        <taxon>BOP clade</taxon>
        <taxon>Pooideae</taxon>
        <taxon>Triticodae</taxon>
        <taxon>Triticeae</taxon>
        <taxon>Triticinae</taxon>
        <taxon>Triticum</taxon>
    </lineage>
</organism>
<dbReference type="Pfam" id="PF03478">
    <property type="entry name" value="Beta-prop_KIB1-4"/>
    <property type="match status" value="1"/>
</dbReference>
<dbReference type="Gramene" id="TraesCS2B02G391300.1">
    <property type="protein sequence ID" value="TraesCS2B02G391300.1.cds1"/>
    <property type="gene ID" value="TraesCS2B02G391300"/>
</dbReference>
<feature type="domain" description="KIB1-4 beta-propeller" evidence="2">
    <location>
        <begin position="57"/>
        <end position="331"/>
    </location>
</feature>
<name>A0A3B6C9V5_WHEAT</name>
<dbReference type="InterPro" id="IPR036047">
    <property type="entry name" value="F-box-like_dom_sf"/>
</dbReference>
<evidence type="ECO:0000313" key="4">
    <source>
        <dbReference type="Proteomes" id="UP000019116"/>
    </source>
</evidence>
<keyword evidence="4" id="KW-1185">Reference proteome</keyword>
<sequence>MSWSELPEDLGDSILRRLRRHDDRVCFGAVCRQWRSCAWRNSPPSLFPWLALPDQTFYSLPDSAFRPLSLRLDFHRQVPHAQSSCGEWLAYERIDGAYTLVSPFSVATTMVLSRLSAGPALSEPFVRKLVVCSPNLVVAVVGEEGIHKLALCRPGAASWVVIAHDQLRRVQDMIFYQGKLYILQETRDHLLSVSVGEDRTGEPTVTRVDRLMQVPTWGYIESPLQYLLESDGALLMVRREDPNTRDPLQFLGDGGGRLHKVGAGLEKPTEFTVFAADLAGSRWTEVSSVGEVRVLFVGQWCSRAVRVPDQCKEYVAGDRIFFVDAHAARGYADPCYRKKVWFYCSVHDMGEPRSRTYLRIKVRPLKGFPVAWLFPRLEPVMNS</sequence>
<dbReference type="PANTHER" id="PTHR33110">
    <property type="entry name" value="F-BOX/KELCH-REPEAT PROTEIN-RELATED"/>
    <property type="match status" value="1"/>
</dbReference>
<dbReference type="EnsemblPlants" id="TraesCS2B02G391300.1">
    <property type="protein sequence ID" value="TraesCS2B02G391300.1.cds1"/>
    <property type="gene ID" value="TraesCS2B02G391300"/>
</dbReference>
<dbReference type="InterPro" id="IPR005174">
    <property type="entry name" value="KIB1-4_b-propeller"/>
</dbReference>
<dbReference type="OMA" id="WCTLARR"/>
<dbReference type="SUPFAM" id="SSF81383">
    <property type="entry name" value="F-box domain"/>
    <property type="match status" value="1"/>
</dbReference>
<evidence type="ECO:0000259" key="2">
    <source>
        <dbReference type="Pfam" id="PF03478"/>
    </source>
</evidence>
<evidence type="ECO:0008006" key="5">
    <source>
        <dbReference type="Google" id="ProtNLM"/>
    </source>
</evidence>
<dbReference type="AlphaFoldDB" id="A0A3B6C9V5"/>
<dbReference type="Gene3D" id="1.20.1280.50">
    <property type="match status" value="1"/>
</dbReference>
<dbReference type="Gramene" id="TraesCS2B03G0998600.1">
    <property type="protein sequence ID" value="TraesCS2B03G0998600.1.CDS1"/>
    <property type="gene ID" value="TraesCS2B03G0998600"/>
</dbReference>
<dbReference type="Gramene" id="TraesCLE_scaffold_000123_01G000300.1">
    <property type="protein sequence ID" value="TraesCLE_scaffold_000123_01G000300.1"/>
    <property type="gene ID" value="TraesCLE_scaffold_000123_01G000300"/>
</dbReference>
<dbReference type="InterPro" id="IPR001810">
    <property type="entry name" value="F-box_dom"/>
</dbReference>
<dbReference type="Pfam" id="PF00646">
    <property type="entry name" value="F-box"/>
    <property type="match status" value="1"/>
</dbReference>
<protein>
    <recommendedName>
        <fullName evidence="5">DUF295 domain-containing protein</fullName>
    </recommendedName>
</protein>
<reference evidence="3" key="2">
    <citation type="submission" date="2018-10" db="UniProtKB">
        <authorList>
            <consortium name="EnsemblPlants"/>
        </authorList>
    </citation>
    <scope>IDENTIFICATION</scope>
</reference>
<accession>A0A3B6C9V5</accession>
<dbReference type="PANTHER" id="PTHR33110:SF57">
    <property type="entry name" value="DUF295 DOMAIN-CONTAINING PROTEIN"/>
    <property type="match status" value="1"/>
</dbReference>
<dbReference type="Proteomes" id="UP000019116">
    <property type="component" value="Chromosome 2B"/>
</dbReference>
<feature type="domain" description="F-box" evidence="1">
    <location>
        <begin position="3"/>
        <end position="38"/>
    </location>
</feature>
<proteinExistence type="predicted"/>
<dbReference type="OrthoDB" id="642536at2759"/>
<reference evidence="3" key="1">
    <citation type="submission" date="2018-08" db="EMBL/GenBank/DDBJ databases">
        <authorList>
            <person name="Rossello M."/>
        </authorList>
    </citation>
    <scope>NUCLEOTIDE SEQUENCE [LARGE SCALE GENOMIC DNA]</scope>
    <source>
        <strain evidence="3">cv. Chinese Spring</strain>
    </source>
</reference>
<evidence type="ECO:0000259" key="1">
    <source>
        <dbReference type="Pfam" id="PF00646"/>
    </source>
</evidence>
<evidence type="ECO:0000313" key="3">
    <source>
        <dbReference type="EnsemblPlants" id="TraesCS2B02G391300.1.cds1"/>
    </source>
</evidence>